<name>A0ABD1NPD0_9FABA</name>
<keyword evidence="2" id="KW-1185">Reference proteome</keyword>
<organism evidence="1 2">
    <name type="scientific">Flemingia macrophylla</name>
    <dbReference type="NCBI Taxonomy" id="520843"/>
    <lineage>
        <taxon>Eukaryota</taxon>
        <taxon>Viridiplantae</taxon>
        <taxon>Streptophyta</taxon>
        <taxon>Embryophyta</taxon>
        <taxon>Tracheophyta</taxon>
        <taxon>Spermatophyta</taxon>
        <taxon>Magnoliopsida</taxon>
        <taxon>eudicotyledons</taxon>
        <taxon>Gunneridae</taxon>
        <taxon>Pentapetalae</taxon>
        <taxon>rosids</taxon>
        <taxon>fabids</taxon>
        <taxon>Fabales</taxon>
        <taxon>Fabaceae</taxon>
        <taxon>Papilionoideae</taxon>
        <taxon>50 kb inversion clade</taxon>
        <taxon>NPAAA clade</taxon>
        <taxon>indigoferoid/millettioid clade</taxon>
        <taxon>Phaseoleae</taxon>
        <taxon>Flemingia</taxon>
    </lineage>
</organism>
<accession>A0ABD1NPD0</accession>
<sequence length="88" mass="10034">MNLAKLQVLADDVCFITPGNRVTTVLERICHLSDLANESINLIQLHQVKSLRIYRGSYNTSQLCHYGLKSYSLLVLQLGQREELLSSW</sequence>
<comment type="caution">
    <text evidence="1">The sequence shown here is derived from an EMBL/GenBank/DDBJ whole genome shotgun (WGS) entry which is preliminary data.</text>
</comment>
<protein>
    <submittedName>
        <fullName evidence="1">Uncharacterized protein</fullName>
    </submittedName>
</protein>
<dbReference type="AlphaFoldDB" id="A0ABD1NPD0"/>
<evidence type="ECO:0000313" key="1">
    <source>
        <dbReference type="EMBL" id="KAL2349338.1"/>
    </source>
</evidence>
<dbReference type="EMBL" id="JBGMDY010000001">
    <property type="protein sequence ID" value="KAL2349338.1"/>
    <property type="molecule type" value="Genomic_DNA"/>
</dbReference>
<gene>
    <name evidence="1" type="ORF">Fmac_003338</name>
</gene>
<proteinExistence type="predicted"/>
<reference evidence="1 2" key="1">
    <citation type="submission" date="2024-08" db="EMBL/GenBank/DDBJ databases">
        <title>Insights into the chromosomal genome structure of Flemingia macrophylla.</title>
        <authorList>
            <person name="Ding Y."/>
            <person name="Zhao Y."/>
            <person name="Bi W."/>
            <person name="Wu M."/>
            <person name="Zhao G."/>
            <person name="Gong Y."/>
            <person name="Li W."/>
            <person name="Zhang P."/>
        </authorList>
    </citation>
    <scope>NUCLEOTIDE SEQUENCE [LARGE SCALE GENOMIC DNA]</scope>
    <source>
        <strain evidence="1">DYQJB</strain>
        <tissue evidence="1">Leaf</tissue>
    </source>
</reference>
<evidence type="ECO:0000313" key="2">
    <source>
        <dbReference type="Proteomes" id="UP001603857"/>
    </source>
</evidence>
<dbReference type="Proteomes" id="UP001603857">
    <property type="component" value="Unassembled WGS sequence"/>
</dbReference>